<dbReference type="RefSeq" id="WP_073154204.1">
    <property type="nucleotide sequence ID" value="NZ_FQVL01000003.1"/>
</dbReference>
<gene>
    <name evidence="2" type="ORF">SAMN05444392_103108</name>
</gene>
<dbReference type="EMBL" id="FQVL01000003">
    <property type="protein sequence ID" value="SHE77849.1"/>
    <property type="molecule type" value="Genomic_DNA"/>
</dbReference>
<reference evidence="2 3" key="1">
    <citation type="submission" date="2016-11" db="EMBL/GenBank/DDBJ databases">
        <authorList>
            <person name="Jaros S."/>
            <person name="Januszkiewicz K."/>
            <person name="Wedrychowicz H."/>
        </authorList>
    </citation>
    <scope>NUCLEOTIDE SEQUENCE [LARGE SCALE GENOMIC DNA]</scope>
    <source>
        <strain evidence="2 3">DSM 44666</strain>
    </source>
</reference>
<keyword evidence="3" id="KW-1185">Reference proteome</keyword>
<dbReference type="AlphaFoldDB" id="A0A1M4W9G1"/>
<proteinExistence type="predicted"/>
<evidence type="ECO:0000256" key="1">
    <source>
        <dbReference type="SAM" id="MobiDB-lite"/>
    </source>
</evidence>
<sequence>MKITVHLSKAELDLVEEALIQYQNLLLKSESVDEVVKYELSLCQRVFEEFGMEDLSELKDNETAHEQTAATTNRFPSTNQYPFSR</sequence>
<protein>
    <submittedName>
        <fullName evidence="2">Uncharacterized protein</fullName>
    </submittedName>
</protein>
<dbReference type="OrthoDB" id="2990963at2"/>
<evidence type="ECO:0000313" key="2">
    <source>
        <dbReference type="EMBL" id="SHE77849.1"/>
    </source>
</evidence>
<name>A0A1M4W9G1_9BACL</name>
<organism evidence="2 3">
    <name type="scientific">Seinonella peptonophila</name>
    <dbReference type="NCBI Taxonomy" id="112248"/>
    <lineage>
        <taxon>Bacteria</taxon>
        <taxon>Bacillati</taxon>
        <taxon>Bacillota</taxon>
        <taxon>Bacilli</taxon>
        <taxon>Bacillales</taxon>
        <taxon>Thermoactinomycetaceae</taxon>
        <taxon>Seinonella</taxon>
    </lineage>
</organism>
<dbReference type="Proteomes" id="UP000184476">
    <property type="component" value="Unassembled WGS sequence"/>
</dbReference>
<accession>A0A1M4W9G1</accession>
<feature type="compositionally biased region" description="Polar residues" evidence="1">
    <location>
        <begin position="66"/>
        <end position="85"/>
    </location>
</feature>
<feature type="region of interest" description="Disordered" evidence="1">
    <location>
        <begin position="61"/>
        <end position="85"/>
    </location>
</feature>
<dbReference type="STRING" id="112248.SAMN05444392_103108"/>
<evidence type="ECO:0000313" key="3">
    <source>
        <dbReference type="Proteomes" id="UP000184476"/>
    </source>
</evidence>